<dbReference type="AlphaFoldDB" id="A0A511Y5W6"/>
<evidence type="ECO:0000256" key="1">
    <source>
        <dbReference type="SAM" id="Phobius"/>
    </source>
</evidence>
<accession>A0A511Y5W6</accession>
<dbReference type="EMBL" id="BJYI01000002">
    <property type="protein sequence ID" value="GEN70587.1"/>
    <property type="molecule type" value="Genomic_DNA"/>
</dbReference>
<gene>
    <name evidence="2" type="ORF">CLA01_06590</name>
</gene>
<evidence type="ECO:0000313" key="2">
    <source>
        <dbReference type="EMBL" id="GEN70587.1"/>
    </source>
</evidence>
<feature type="transmembrane region" description="Helical" evidence="1">
    <location>
        <begin position="15"/>
        <end position="32"/>
    </location>
</feature>
<keyword evidence="1" id="KW-1133">Transmembrane helix</keyword>
<reference evidence="2 3" key="1">
    <citation type="submission" date="2019-07" db="EMBL/GenBank/DDBJ databases">
        <title>Whole genome shotgun sequence of Chryseobacterium lathyri NBRC 105250.</title>
        <authorList>
            <person name="Hosoyama A."/>
            <person name="Uohara A."/>
            <person name="Ohji S."/>
            <person name="Ichikawa N."/>
        </authorList>
    </citation>
    <scope>NUCLEOTIDE SEQUENCE [LARGE SCALE GENOMIC DNA]</scope>
    <source>
        <strain evidence="2 3">NBRC 105250</strain>
    </source>
</reference>
<evidence type="ECO:0000313" key="3">
    <source>
        <dbReference type="Proteomes" id="UP000321150"/>
    </source>
</evidence>
<dbReference type="Proteomes" id="UP000321150">
    <property type="component" value="Unassembled WGS sequence"/>
</dbReference>
<protein>
    <submittedName>
        <fullName evidence="2">Uncharacterized protein</fullName>
    </submittedName>
</protein>
<proteinExistence type="predicted"/>
<sequence>MLVIANLHMKQNQNIRYLSLTSIIICFLFYCCKSKNYIIYYNKVNEIDSIYRMAKQPEKAIKKYKKLFRKYHPLNQERIEEYETYIRVSDKYSKNFGGQKSLYRLIPLIAPYWRYKKEDKDFINLYKKYGIDSLNIEQKVAQWESKHDKTLIDSFVVAIGRDQYNNRSNSSEIFENDLKNAELLKWTFENHGFPSKQKIGLYYKDTFMPMDVILLHMADYDEYHPYFKTKILEYVKSGECPPRDYAAMVDRNNLHHKIPYTYGVYQGYQNITDSAKVNRNRKSIGLPSLKYRNKIAKDFSDSLKTK</sequence>
<name>A0A511Y5W6_9FLAO</name>
<keyword evidence="1" id="KW-0812">Transmembrane</keyword>
<comment type="caution">
    <text evidence="2">The sequence shown here is derived from an EMBL/GenBank/DDBJ whole genome shotgun (WGS) entry which is preliminary data.</text>
</comment>
<keyword evidence="1" id="KW-0472">Membrane</keyword>
<organism evidence="2 3">
    <name type="scientific">Chryseobacterium lathyri</name>
    <dbReference type="NCBI Taxonomy" id="395933"/>
    <lineage>
        <taxon>Bacteria</taxon>
        <taxon>Pseudomonadati</taxon>
        <taxon>Bacteroidota</taxon>
        <taxon>Flavobacteriia</taxon>
        <taxon>Flavobacteriales</taxon>
        <taxon>Weeksellaceae</taxon>
        <taxon>Chryseobacterium group</taxon>
        <taxon>Chryseobacterium</taxon>
    </lineage>
</organism>